<accession>A0AAQ3LD34</accession>
<dbReference type="KEGG" id="puo:RZN69_08680"/>
<name>A0AAQ3LD34_9BACT</name>
<dbReference type="Proteomes" id="UP001304300">
    <property type="component" value="Chromosome"/>
</dbReference>
<evidence type="ECO:0000313" key="2">
    <source>
        <dbReference type="Proteomes" id="UP001304300"/>
    </source>
</evidence>
<keyword evidence="2" id="KW-1185">Reference proteome</keyword>
<dbReference type="RefSeq" id="WP_317835708.1">
    <property type="nucleotide sequence ID" value="NZ_CP136920.1"/>
</dbReference>
<protein>
    <submittedName>
        <fullName evidence="1">Uncharacterized protein</fullName>
    </submittedName>
</protein>
<proteinExistence type="predicted"/>
<sequence length="49" mass="5256">MIDVLGWLLVGAAVLCHGIPIAIAAYCFTAPMSEEDLERAEEGFAKGLY</sequence>
<reference evidence="1 2" key="1">
    <citation type="submission" date="2023-10" db="EMBL/GenBank/DDBJ databases">
        <title>Rubellicoccus peritrichatus gen. nov., sp. nov., isolated from an algae of coral reef tank.</title>
        <authorList>
            <person name="Luo J."/>
        </authorList>
    </citation>
    <scope>NUCLEOTIDE SEQUENCE [LARGE SCALE GENOMIC DNA]</scope>
    <source>
        <strain evidence="1 2">CR14</strain>
    </source>
</reference>
<evidence type="ECO:0000313" key="1">
    <source>
        <dbReference type="EMBL" id="WOO43167.1"/>
    </source>
</evidence>
<gene>
    <name evidence="1" type="ORF">RZN69_08680</name>
</gene>
<dbReference type="AlphaFoldDB" id="A0AAQ3LD34"/>
<organism evidence="1 2">
    <name type="scientific">Rubellicoccus peritrichatus</name>
    <dbReference type="NCBI Taxonomy" id="3080537"/>
    <lineage>
        <taxon>Bacteria</taxon>
        <taxon>Pseudomonadati</taxon>
        <taxon>Verrucomicrobiota</taxon>
        <taxon>Opitutia</taxon>
        <taxon>Puniceicoccales</taxon>
        <taxon>Cerasicoccaceae</taxon>
        <taxon>Rubellicoccus</taxon>
    </lineage>
</organism>
<dbReference type="EMBL" id="CP136920">
    <property type="protein sequence ID" value="WOO43167.1"/>
    <property type="molecule type" value="Genomic_DNA"/>
</dbReference>